<evidence type="ECO:0000313" key="2">
    <source>
        <dbReference type="Proteomes" id="UP000002318"/>
    </source>
</evidence>
<protein>
    <submittedName>
        <fullName evidence="1">Uncharacterized protein</fullName>
    </submittedName>
</protein>
<proteinExistence type="predicted"/>
<reference evidence="1 2" key="1">
    <citation type="journal article" date="2010" name="Stand. Genomic Sci.">
        <title>Complete genome sequence of Spirochaeta smaragdinae type strain (SEBR 4228).</title>
        <authorList>
            <person name="Mavromatis K."/>
            <person name="Yasawong M."/>
            <person name="Chertkov O."/>
            <person name="Lapidus A."/>
            <person name="Lucas S."/>
            <person name="Nolan M."/>
            <person name="Del Rio T.G."/>
            <person name="Tice H."/>
            <person name="Cheng J.F."/>
            <person name="Pitluck S."/>
            <person name="Liolios K."/>
            <person name="Ivanova N."/>
            <person name="Tapia R."/>
            <person name="Han C."/>
            <person name="Bruce D."/>
            <person name="Goodwin L."/>
            <person name="Pati A."/>
            <person name="Chen A."/>
            <person name="Palaniappan K."/>
            <person name="Land M."/>
            <person name="Hauser L."/>
            <person name="Chang Y.J."/>
            <person name="Jeffries C.D."/>
            <person name="Detter J.C."/>
            <person name="Rohde M."/>
            <person name="Brambilla E."/>
            <person name="Spring S."/>
            <person name="Goker M."/>
            <person name="Sikorski J."/>
            <person name="Woyke T."/>
            <person name="Bristow J."/>
            <person name="Eisen J.A."/>
            <person name="Markowitz V."/>
            <person name="Hugenholtz P."/>
            <person name="Klenk H.P."/>
            <person name="Kyrpides N.C."/>
        </authorList>
    </citation>
    <scope>NUCLEOTIDE SEQUENCE [LARGE SCALE GENOMIC DNA]</scope>
    <source>
        <strain evidence="2">DSM 11293 / JCM 15392 / SEBR 4228</strain>
    </source>
</reference>
<dbReference type="AlphaFoldDB" id="E1RAE1"/>
<dbReference type="KEGG" id="ssm:Spirs_0276"/>
<organism evidence="1 2">
    <name type="scientific">Sediminispirochaeta smaragdinae (strain DSM 11293 / JCM 15392 / SEBR 4228)</name>
    <name type="common">Spirochaeta smaragdinae</name>
    <dbReference type="NCBI Taxonomy" id="573413"/>
    <lineage>
        <taxon>Bacteria</taxon>
        <taxon>Pseudomonadati</taxon>
        <taxon>Spirochaetota</taxon>
        <taxon>Spirochaetia</taxon>
        <taxon>Spirochaetales</taxon>
        <taxon>Spirochaetaceae</taxon>
        <taxon>Sediminispirochaeta</taxon>
    </lineage>
</organism>
<keyword evidence="2" id="KW-1185">Reference proteome</keyword>
<evidence type="ECO:0000313" key="1">
    <source>
        <dbReference type="EMBL" id="ADK79432.1"/>
    </source>
</evidence>
<dbReference type="OrthoDB" id="354733at2"/>
<dbReference type="RefSeq" id="WP_013252896.1">
    <property type="nucleotide sequence ID" value="NC_014364.1"/>
</dbReference>
<dbReference type="EMBL" id="CP002116">
    <property type="protein sequence ID" value="ADK79432.1"/>
    <property type="molecule type" value="Genomic_DNA"/>
</dbReference>
<dbReference type="STRING" id="573413.Spirs_0276"/>
<sequence>MEGTDGFLEQLEEAILSYRNHLEGNELPKLKDASRSYYASFQAFYNVMLRKSLVHEDPYKHDMKISEVEAPESGPIIESEKADRMSQRLSMFDSQLDFLNHYYQFSADFLTMPRIKRIKELITYIHWESLAESSSNMTTRIIAELLGRMRQGSDPISSGVINDSVLQMAKATKQILTVLKKTTIYQRERYKLELRRNLLATMELKTEAIRERREEVIKAIKRKFPQVLGDTPYFPELVEEILDEDAAYDFEKRRKELIDKLQIRREKQHNKAQQSFKPHLLDGCRILSTASTPVEQAVRKLNHNAMILAEQPVTMGERFKRWVRSLVMKEDEKRIYEIELFDQNTGTSRTVKLDFDLFVEETQKLARMLAVMGNKMGPTYKRLEGFSEEKLFEFLSSKIDEIIKLNNKLPALDTYFKSEVPRLQRQMIRGIKLEITAIKNSVVKANQKRHEYVSQKEEIEQLKKLGVQPDLE</sequence>
<dbReference type="Proteomes" id="UP000002318">
    <property type="component" value="Chromosome"/>
</dbReference>
<dbReference type="eggNOG" id="ENOG5033PNA">
    <property type="taxonomic scope" value="Bacteria"/>
</dbReference>
<accession>E1RAE1</accession>
<dbReference type="HOGENOM" id="CLU_585163_0_0_12"/>
<gene>
    <name evidence="1" type="ordered locus">Spirs_0276</name>
</gene>
<name>E1RAE1_SEDSS</name>